<dbReference type="InterPro" id="IPR018524">
    <property type="entry name" value="DNA/RNA_endonuclease_AS"/>
</dbReference>
<comment type="similarity">
    <text evidence="2 10">Belongs to the DNA/RNA non-specific endonuclease family.</text>
</comment>
<dbReference type="KEGG" id="frx:F7310_06245"/>
<keyword evidence="4 9" id="KW-0479">Metal-binding</keyword>
<feature type="domain" description="DNA/RNA non-specific endonuclease/pyrophosphatase/phosphodiesterase" evidence="13">
    <location>
        <begin position="144"/>
        <end position="339"/>
    </location>
</feature>
<keyword evidence="6 10" id="KW-0378">Hydrolase</keyword>
<feature type="domain" description="ENPP1-3/EXOG-like endonuclease/phosphodiesterase" evidence="12">
    <location>
        <begin position="145"/>
        <end position="339"/>
    </location>
</feature>
<protein>
    <recommendedName>
        <fullName evidence="10">Endonuclease</fullName>
        <ecNumber evidence="10">3.1.30.-</ecNumber>
    </recommendedName>
</protein>
<dbReference type="GO" id="GO:0000014">
    <property type="term" value="F:single-stranded DNA endodeoxyribonuclease activity"/>
    <property type="evidence" value="ECO:0007669"/>
    <property type="project" value="TreeGrafter"/>
</dbReference>
<evidence type="ECO:0000256" key="6">
    <source>
        <dbReference type="ARBA" id="ARBA00022801"/>
    </source>
</evidence>
<evidence type="ECO:0000259" key="12">
    <source>
        <dbReference type="SMART" id="SM00477"/>
    </source>
</evidence>
<dbReference type="Pfam" id="PF01223">
    <property type="entry name" value="Endonuclease_NS"/>
    <property type="match status" value="1"/>
</dbReference>
<evidence type="ECO:0000313" key="15">
    <source>
        <dbReference type="Proteomes" id="UP000184222"/>
    </source>
</evidence>
<evidence type="ECO:0000256" key="2">
    <source>
        <dbReference type="ARBA" id="ARBA00010052"/>
    </source>
</evidence>
<dbReference type="SUPFAM" id="SSF54060">
    <property type="entry name" value="His-Me finger endonucleases"/>
    <property type="match status" value="1"/>
</dbReference>
<dbReference type="OrthoDB" id="9811262at2"/>
<dbReference type="PROSITE" id="PS01070">
    <property type="entry name" value="NUCLEASE_NON_SPEC"/>
    <property type="match status" value="1"/>
</dbReference>
<evidence type="ECO:0000256" key="8">
    <source>
        <dbReference type="PIRSR" id="PIRSR640255-1"/>
    </source>
</evidence>
<keyword evidence="15" id="KW-1185">Reference proteome</keyword>
<evidence type="ECO:0000256" key="1">
    <source>
        <dbReference type="ARBA" id="ARBA00001946"/>
    </source>
</evidence>
<organism evidence="14 15">
    <name type="scientific">Francisella uliginis</name>
    <dbReference type="NCBI Taxonomy" id="573570"/>
    <lineage>
        <taxon>Bacteria</taxon>
        <taxon>Pseudomonadati</taxon>
        <taxon>Pseudomonadota</taxon>
        <taxon>Gammaproteobacteria</taxon>
        <taxon>Thiotrichales</taxon>
        <taxon>Francisellaceae</taxon>
        <taxon>Francisella</taxon>
    </lineage>
</organism>
<keyword evidence="11" id="KW-1133">Transmembrane helix</keyword>
<dbReference type="SMART" id="SM00892">
    <property type="entry name" value="Endonuclease_NS"/>
    <property type="match status" value="1"/>
</dbReference>
<keyword evidence="11" id="KW-0472">Membrane</keyword>
<name>A0A1L4BVC5_9GAMM</name>
<feature type="active site" description="Proton acceptor" evidence="8">
    <location>
        <position position="207"/>
    </location>
</feature>
<dbReference type="PANTHER" id="PTHR13966">
    <property type="entry name" value="ENDONUCLEASE RELATED"/>
    <property type="match status" value="1"/>
</dbReference>
<dbReference type="PANTHER" id="PTHR13966:SF5">
    <property type="entry name" value="ENDONUCLEASE G, MITOCHONDRIAL"/>
    <property type="match status" value="1"/>
</dbReference>
<dbReference type="STRING" id="573570.F7310_06245"/>
<dbReference type="InterPro" id="IPR020821">
    <property type="entry name" value="ENPP1-3/EXOG-like_nuc-like"/>
</dbReference>
<dbReference type="CDD" id="cd00091">
    <property type="entry name" value="NUC"/>
    <property type="match status" value="1"/>
</dbReference>
<feature type="binding site" evidence="9">
    <location>
        <position position="238"/>
    </location>
    <ligand>
        <name>Mg(2+)</name>
        <dbReference type="ChEBI" id="CHEBI:18420"/>
        <note>catalytic</note>
    </ligand>
</feature>
<evidence type="ECO:0000256" key="5">
    <source>
        <dbReference type="ARBA" id="ARBA00022759"/>
    </source>
</evidence>
<gene>
    <name evidence="14" type="ORF">F7310_06245</name>
</gene>
<keyword evidence="11" id="KW-0812">Transmembrane</keyword>
<evidence type="ECO:0000256" key="9">
    <source>
        <dbReference type="PIRSR" id="PIRSR640255-2"/>
    </source>
</evidence>
<evidence type="ECO:0000256" key="3">
    <source>
        <dbReference type="ARBA" id="ARBA00022722"/>
    </source>
</evidence>
<keyword evidence="7" id="KW-0460">Magnesium</keyword>
<keyword evidence="3 10" id="KW-0540">Nuclease</keyword>
<evidence type="ECO:0000313" key="14">
    <source>
        <dbReference type="EMBL" id="API87788.1"/>
    </source>
</evidence>
<reference evidence="14 15" key="1">
    <citation type="journal article" date="2016" name="Appl. Environ. Microbiol.">
        <title>Whole genome relationships among Francisella bacteria of diverse origin define new species and provide specific regions for detection.</title>
        <authorList>
            <person name="Challacombe J.F."/>
            <person name="Petersen J.M."/>
            <person name="Gallegos-Graves V."/>
            <person name="Hodge D."/>
            <person name="Pillai S."/>
            <person name="Kuske C.R."/>
        </authorList>
    </citation>
    <scope>NUCLEOTIDE SEQUENCE [LARGE SCALE GENOMIC DNA]</scope>
    <source>
        <strain evidence="15">TX07-7310</strain>
    </source>
</reference>
<keyword evidence="5 10" id="KW-0255">Endonuclease</keyword>
<dbReference type="Gene3D" id="3.40.570.10">
    <property type="entry name" value="Extracellular Endonuclease, subunit A"/>
    <property type="match status" value="1"/>
</dbReference>
<dbReference type="RefSeq" id="WP_072713554.1">
    <property type="nucleotide sequence ID" value="NZ_CP016796.1"/>
</dbReference>
<evidence type="ECO:0000256" key="4">
    <source>
        <dbReference type="ARBA" id="ARBA00022723"/>
    </source>
</evidence>
<dbReference type="GO" id="GO:0004521">
    <property type="term" value="F:RNA endonuclease activity"/>
    <property type="evidence" value="ECO:0007669"/>
    <property type="project" value="TreeGrafter"/>
</dbReference>
<feature type="transmembrane region" description="Helical" evidence="11">
    <location>
        <begin position="21"/>
        <end position="42"/>
    </location>
</feature>
<dbReference type="EMBL" id="CP016796">
    <property type="protein sequence ID" value="API87788.1"/>
    <property type="molecule type" value="Genomic_DNA"/>
</dbReference>
<dbReference type="InterPro" id="IPR040255">
    <property type="entry name" value="Non-specific_endonuclease"/>
</dbReference>
<dbReference type="Proteomes" id="UP000184222">
    <property type="component" value="Chromosome"/>
</dbReference>
<dbReference type="AlphaFoldDB" id="A0A1L4BVC5"/>
<sequence>MAKKTTNKKDNPKGSKNSTLKFIKIFIFLGLAIAGGFSGTFFDKYDLKEKFISFRHNIYNYFSSDPVKDNYTAKDNENIVAKFFSQNDDAKVKKQQANQFNDLKQYSPQRTLPAVTNYCHDFLIYGNPSFDVTSGLGQTNLYLCRDGYVVGYNYKTKEASWVAFKLTKAKVANKLKRNDRFKEDDDVPFVYRATLDDYSHSGYDRGHLASYASMDFSKKSAEESFLLSNMSPQKAGLNRQGWERLERDERIWANMYDSIYVYTGPIYKKQKIHKTIGDNKIAVPDYFFKIIYVPSKNKAIAFVMPNARVDKTKIANYRVSIKDIEQRTGLHFLDNIPDRSMVVDNVSSMWRTSYF</sequence>
<dbReference type="InterPro" id="IPR044925">
    <property type="entry name" value="His-Me_finger_sf"/>
</dbReference>
<comment type="cofactor">
    <cofactor evidence="1 10">
        <name>Mg(2+)</name>
        <dbReference type="ChEBI" id="CHEBI:18420"/>
    </cofactor>
</comment>
<evidence type="ECO:0000256" key="7">
    <source>
        <dbReference type="ARBA" id="ARBA00022842"/>
    </source>
</evidence>
<dbReference type="GO" id="GO:0003676">
    <property type="term" value="F:nucleic acid binding"/>
    <property type="evidence" value="ECO:0007669"/>
    <property type="project" value="InterPro"/>
</dbReference>
<evidence type="ECO:0000256" key="11">
    <source>
        <dbReference type="SAM" id="Phobius"/>
    </source>
</evidence>
<dbReference type="EC" id="3.1.30.-" evidence="10"/>
<proteinExistence type="inferred from homology"/>
<accession>A0A1L4BVC5</accession>
<dbReference type="GO" id="GO:0046872">
    <property type="term" value="F:metal ion binding"/>
    <property type="evidence" value="ECO:0007669"/>
    <property type="project" value="UniProtKB-KW"/>
</dbReference>
<evidence type="ECO:0000259" key="13">
    <source>
        <dbReference type="SMART" id="SM00892"/>
    </source>
</evidence>
<dbReference type="InterPro" id="IPR044929">
    <property type="entry name" value="DNA/RNA_non-sp_Endonuclease_sf"/>
</dbReference>
<dbReference type="SMART" id="SM00477">
    <property type="entry name" value="NUC"/>
    <property type="match status" value="1"/>
</dbReference>
<dbReference type="InterPro" id="IPR001604">
    <property type="entry name" value="Endo_G_ENPP1-like_dom"/>
</dbReference>
<evidence type="ECO:0000256" key="10">
    <source>
        <dbReference type="RuleBase" id="RU366055"/>
    </source>
</evidence>